<evidence type="ECO:0000256" key="3">
    <source>
        <dbReference type="ARBA" id="ARBA00022771"/>
    </source>
</evidence>
<dbReference type="EMBL" id="KZ859130">
    <property type="protein sequence ID" value="RDW22964.1"/>
    <property type="molecule type" value="Genomic_DNA"/>
</dbReference>
<reference evidence="8 10" key="1">
    <citation type="journal article" date="2016" name="PLoS ONE">
        <title>Sequence Assembly of Yarrowia lipolytica Strain W29/CLIB89 Shows Transposable Element Diversity.</title>
        <authorList>
            <person name="Magnan C."/>
            <person name="Yu J."/>
            <person name="Chang I."/>
            <person name="Jahn E."/>
            <person name="Kanomata Y."/>
            <person name="Wu J."/>
            <person name="Zeller M."/>
            <person name="Oakes M."/>
            <person name="Baldi P."/>
            <person name="Sandmeyer S."/>
        </authorList>
    </citation>
    <scope>NUCLEOTIDE SEQUENCE [LARGE SCALE GENOMIC DNA]</scope>
    <source>
        <strain evidence="8">CLIB89</strain>
        <strain evidence="10">CLIB89(W29)</strain>
    </source>
</reference>
<evidence type="ECO:0000256" key="1">
    <source>
        <dbReference type="ARBA" id="ARBA00022468"/>
    </source>
</evidence>
<dbReference type="InterPro" id="IPR037278">
    <property type="entry name" value="ARFGAP/RecO"/>
</dbReference>
<evidence type="ECO:0000256" key="6">
    <source>
        <dbReference type="SAM" id="MobiDB-lite"/>
    </source>
</evidence>
<keyword evidence="1" id="KW-0343">GTPase activation</keyword>
<dbReference type="eggNOG" id="KOG0706">
    <property type="taxonomic scope" value="Eukaryota"/>
</dbReference>
<feature type="domain" description="Arf-GAP" evidence="7">
    <location>
        <begin position="13"/>
        <end position="120"/>
    </location>
</feature>
<dbReference type="VEuPathDB" id="FungiDB:YALI0_D00693g"/>
<keyword evidence="3 5" id="KW-0863">Zinc-finger</keyword>
<feature type="compositionally biased region" description="Low complexity" evidence="6">
    <location>
        <begin position="195"/>
        <end position="206"/>
    </location>
</feature>
<evidence type="ECO:0000313" key="11">
    <source>
        <dbReference type="Proteomes" id="UP000256601"/>
    </source>
</evidence>
<accession>A0A1H6Q936</accession>
<dbReference type="OrthoDB" id="983479at2759"/>
<dbReference type="AlphaFoldDB" id="A0A1H6Q936"/>
<sequence length="469" mass="51173">MVESDILPKSQREEIFKKLSSLQANKTCFDCPANNATWSSVTFGVFICYDCSSVHRNLGVHVSFVRSTTMDEWSYKQLRNMKCGGNQNAREYFAKHGGSQYLENAGRAQEKYTSKTAKAYLTHLAQKCAKDAAQFPDEIVVETADDDAASIKSASTDDFFANWDKPLVKKPTPTSSRSSTPALGASTASLPGIRNGNNGSTSSLNNPTKKVTPTATRTKITSKAGGAAGKKSILSSKKTKPKKAPAESFDFEEAERLAKEEEKNKEALGLGNDDDAEDDVFGKSTVVSEPTHTAAPSGSFGGPADYPPTYSNEPIKLVPTNTKEVEQKFQKLGFGMVAGENKLESTKKKSTYVPPDKETAETLNKFKTSKGISSDQFFGRSDYDPAAQKEAKERLQTYSGSKAISSSSYFGRDEEEEQAMVNHSSDLERMAADLAERVKNVAGEDFGGLKDAFEQGGKKVGDFMREYMR</sequence>
<dbReference type="InterPro" id="IPR001164">
    <property type="entry name" value="ArfGAP_dom"/>
</dbReference>
<feature type="compositionally biased region" description="Basic and acidic residues" evidence="6">
    <location>
        <begin position="254"/>
        <end position="266"/>
    </location>
</feature>
<dbReference type="PROSITE" id="PS50115">
    <property type="entry name" value="ARFGAP"/>
    <property type="match status" value="1"/>
</dbReference>
<keyword evidence="2" id="KW-0479">Metal-binding</keyword>
<dbReference type="SUPFAM" id="SSF57863">
    <property type="entry name" value="ArfGap/RecO-like zinc finger"/>
    <property type="match status" value="1"/>
</dbReference>
<dbReference type="PANTHER" id="PTHR45686:SF4">
    <property type="entry name" value="ADP-RIBOSYLATION FACTOR GTPASE ACTIVATING PROTEIN 3, ISOFORM H"/>
    <property type="match status" value="1"/>
</dbReference>
<proteinExistence type="predicted"/>
<dbReference type="InterPro" id="IPR038508">
    <property type="entry name" value="ArfGAP_dom_sf"/>
</dbReference>
<dbReference type="GO" id="GO:0048205">
    <property type="term" value="P:COPI coating of Golgi vesicle"/>
    <property type="evidence" value="ECO:0007669"/>
    <property type="project" value="TreeGrafter"/>
</dbReference>
<gene>
    <name evidence="9" type="ORF">B0I71DRAFT_136744</name>
    <name evidence="8" type="ORF">YALI1_D00747g</name>
</gene>
<dbReference type="GO" id="GO:0008270">
    <property type="term" value="F:zinc ion binding"/>
    <property type="evidence" value="ECO:0007669"/>
    <property type="project" value="UniProtKB-KW"/>
</dbReference>
<dbReference type="Proteomes" id="UP000182444">
    <property type="component" value="Chromosome 1D"/>
</dbReference>
<evidence type="ECO:0000256" key="2">
    <source>
        <dbReference type="ARBA" id="ARBA00022723"/>
    </source>
</evidence>
<evidence type="ECO:0000313" key="9">
    <source>
        <dbReference type="EMBL" id="RDW22964.1"/>
    </source>
</evidence>
<feature type="compositionally biased region" description="Polar residues" evidence="6">
    <location>
        <begin position="285"/>
        <end position="296"/>
    </location>
</feature>
<name>A0A1H6Q936_YARLL</name>
<dbReference type="GeneID" id="2910401"/>
<dbReference type="PRINTS" id="PR00405">
    <property type="entry name" value="REVINTRACTNG"/>
</dbReference>
<feature type="region of interest" description="Disordered" evidence="6">
    <location>
        <begin position="164"/>
        <end position="315"/>
    </location>
</feature>
<dbReference type="OMA" id="PANQVCF"/>
<evidence type="ECO:0000313" key="10">
    <source>
        <dbReference type="Proteomes" id="UP000182444"/>
    </source>
</evidence>
<dbReference type="GO" id="GO:0000139">
    <property type="term" value="C:Golgi membrane"/>
    <property type="evidence" value="ECO:0007669"/>
    <property type="project" value="GOC"/>
</dbReference>
<protein>
    <recommendedName>
        <fullName evidence="7">Arf-GAP domain-containing protein</fullName>
    </recommendedName>
</protein>
<evidence type="ECO:0000256" key="5">
    <source>
        <dbReference type="PROSITE-ProRule" id="PRU00288"/>
    </source>
</evidence>
<dbReference type="KEGG" id="yli:2910401"/>
<evidence type="ECO:0000313" key="8">
    <source>
        <dbReference type="EMBL" id="AOW03390.1"/>
    </source>
</evidence>
<dbReference type="EMBL" id="CP017556">
    <property type="protein sequence ID" value="AOW03390.1"/>
    <property type="molecule type" value="Genomic_DNA"/>
</dbReference>
<dbReference type="GO" id="GO:0005096">
    <property type="term" value="F:GTPase activator activity"/>
    <property type="evidence" value="ECO:0007669"/>
    <property type="project" value="UniProtKB-KW"/>
</dbReference>
<evidence type="ECO:0000259" key="7">
    <source>
        <dbReference type="PROSITE" id="PS50115"/>
    </source>
</evidence>
<dbReference type="CDD" id="cd08831">
    <property type="entry name" value="ArfGap_ArfGap2_3_like"/>
    <property type="match status" value="1"/>
</dbReference>
<feature type="compositionally biased region" description="Low complexity" evidence="6">
    <location>
        <begin position="171"/>
        <end position="181"/>
    </location>
</feature>
<feature type="compositionally biased region" description="Polar residues" evidence="6">
    <location>
        <begin position="207"/>
        <end position="221"/>
    </location>
</feature>
<dbReference type="PANTHER" id="PTHR45686">
    <property type="entry name" value="ADP-RIBOSYLATION FACTOR GTPASE ACTIVATING PROTEIN 3, ISOFORM H-RELATED"/>
    <property type="match status" value="1"/>
</dbReference>
<reference evidence="9 11" key="2">
    <citation type="submission" date="2018-07" db="EMBL/GenBank/DDBJ databases">
        <title>Draft Genome Assemblies for Five Robust Yarrowia lipolytica Strains Exhibiting High Lipid Production and Pentose Sugar Utilization and Sugar Alcohol Secretion from Undetoxified Lignocellulosic Biomass Hydrolysates.</title>
        <authorList>
            <consortium name="DOE Joint Genome Institute"/>
            <person name="Walker C."/>
            <person name="Ryu S."/>
            <person name="Na H."/>
            <person name="Zane M."/>
            <person name="LaButti K."/>
            <person name="Lipzen A."/>
            <person name="Haridas S."/>
            <person name="Barry K."/>
            <person name="Grigoriev I.V."/>
            <person name="Quarterman J."/>
            <person name="Slininger P."/>
            <person name="Dien B."/>
            <person name="Trinh C.T."/>
        </authorList>
    </citation>
    <scope>NUCLEOTIDE SEQUENCE [LARGE SCALE GENOMIC DNA]</scope>
    <source>
        <strain evidence="9 11">YB392</strain>
    </source>
</reference>
<evidence type="ECO:0000256" key="4">
    <source>
        <dbReference type="ARBA" id="ARBA00022833"/>
    </source>
</evidence>
<dbReference type="Gene3D" id="1.10.220.150">
    <property type="entry name" value="Arf GTPase activating protein"/>
    <property type="match status" value="1"/>
</dbReference>
<dbReference type="Proteomes" id="UP000256601">
    <property type="component" value="Unassembled WGS sequence"/>
</dbReference>
<dbReference type="VEuPathDB" id="FungiDB:YALI1_D00747g"/>
<dbReference type="SMART" id="SM00105">
    <property type="entry name" value="ArfGap"/>
    <property type="match status" value="1"/>
</dbReference>
<keyword evidence="4" id="KW-0862">Zinc</keyword>
<organism evidence="8 10">
    <name type="scientific">Yarrowia lipolytica</name>
    <name type="common">Candida lipolytica</name>
    <dbReference type="NCBI Taxonomy" id="4952"/>
    <lineage>
        <taxon>Eukaryota</taxon>
        <taxon>Fungi</taxon>
        <taxon>Dikarya</taxon>
        <taxon>Ascomycota</taxon>
        <taxon>Saccharomycotina</taxon>
        <taxon>Dipodascomycetes</taxon>
        <taxon>Dipodascales</taxon>
        <taxon>Dipodascales incertae sedis</taxon>
        <taxon>Yarrowia</taxon>
    </lineage>
</organism>
<dbReference type="Pfam" id="PF01412">
    <property type="entry name" value="ArfGap"/>
    <property type="match status" value="1"/>
</dbReference>
<dbReference type="RefSeq" id="XP_502252.1">
    <property type="nucleotide sequence ID" value="XM_502252.1"/>
</dbReference>